<gene>
    <name evidence="3" type="ORF">PG999_007811</name>
</gene>
<evidence type="ECO:0000313" key="3">
    <source>
        <dbReference type="EMBL" id="KAK8109674.1"/>
    </source>
</evidence>
<feature type="region of interest" description="Disordered" evidence="1">
    <location>
        <begin position="495"/>
        <end position="553"/>
    </location>
</feature>
<feature type="transmembrane region" description="Helical" evidence="2">
    <location>
        <begin position="699"/>
        <end position="718"/>
    </location>
</feature>
<organism evidence="3 4">
    <name type="scientific">Apiospora kogelbergensis</name>
    <dbReference type="NCBI Taxonomy" id="1337665"/>
    <lineage>
        <taxon>Eukaryota</taxon>
        <taxon>Fungi</taxon>
        <taxon>Dikarya</taxon>
        <taxon>Ascomycota</taxon>
        <taxon>Pezizomycotina</taxon>
        <taxon>Sordariomycetes</taxon>
        <taxon>Xylariomycetidae</taxon>
        <taxon>Amphisphaeriales</taxon>
        <taxon>Apiosporaceae</taxon>
        <taxon>Apiospora</taxon>
    </lineage>
</organism>
<dbReference type="AlphaFoldDB" id="A0AAW0QSZ1"/>
<dbReference type="Proteomes" id="UP001392437">
    <property type="component" value="Unassembled WGS sequence"/>
</dbReference>
<comment type="caution">
    <text evidence="3">The sequence shown here is derived from an EMBL/GenBank/DDBJ whole genome shotgun (WGS) entry which is preliminary data.</text>
</comment>
<feature type="region of interest" description="Disordered" evidence="1">
    <location>
        <begin position="1"/>
        <end position="32"/>
    </location>
</feature>
<protein>
    <submittedName>
        <fullName evidence="3">Uncharacterized protein</fullName>
    </submittedName>
</protein>
<evidence type="ECO:0000313" key="4">
    <source>
        <dbReference type="Proteomes" id="UP001392437"/>
    </source>
</evidence>
<evidence type="ECO:0000256" key="1">
    <source>
        <dbReference type="SAM" id="MobiDB-lite"/>
    </source>
</evidence>
<evidence type="ECO:0000256" key="2">
    <source>
        <dbReference type="SAM" id="Phobius"/>
    </source>
</evidence>
<feature type="transmembrane region" description="Helical" evidence="2">
    <location>
        <begin position="730"/>
        <end position="748"/>
    </location>
</feature>
<keyword evidence="2" id="KW-0472">Membrane</keyword>
<feature type="compositionally biased region" description="Low complexity" evidence="1">
    <location>
        <begin position="17"/>
        <end position="27"/>
    </location>
</feature>
<sequence length="757" mass="84910">MATAPYNVGDEKDHESASSSDAETISSPRSKQRYRFETSAGGRYNTINARNGNVVVHNHQARCYDRDEPHPTYSQVRSLKRLGAIASTSRLDRVEYFDQLGTGRKRNRKAVLREIDSAGGVRITQTVIQPDESVREIDEPRGRSHTAPVSLLATEWWRYPLSARQGSVTSRASSVFDTSHSHRTGSSAPSETSDGFYESSVDTYQSPFSSKSTQCFLPCEFSYIANCRERFAVDEFDAWLEHISDLHLHEIYPDHCLCWFCDDVEFVAKSHGINERTNFRNRMKHIRDHFTRDGLGFQRGRPDWGFLDHLSRHDLIDRKIYDSLQTQREGPKVDGEVSYDFRTPEQRRNEELSQRVPYDMREENREIKRREVQQTPHENRLSSGMRSPPGEDSNQGTIRHDTIIESTTPAQKSPYTAKVAIEPSGDYNEIQSGSAANVDRSTNKLGHWLSDLIGQLHHYLGPLFRQVSHGLSGDASEVDAAVVYAQSASSDSSAISVASSGTFGRRREDSRSSSLTQPTLSTDISDDGNINNPPPGEESALSSPPPPGTEYQTVPTALHNAILYHRIRTEYHKLRSQMARNIFVVPTRVEYVKFELMQRRQTGECVGNHQTDSIPSIKEVMNRQYAFWPCPPAVGSIPIQSHIFMHSFLTPGDHGSTRDFERLPKKLNTKLSCSLEGINARQVPVGWGIYIVEDLNTTLLASLLLAVLLVVLIITIAWSIQNDDIHGGMGIGQFAIAFITGVLVTSALRNKASLGAF</sequence>
<reference evidence="3 4" key="1">
    <citation type="submission" date="2023-01" db="EMBL/GenBank/DDBJ databases">
        <title>Analysis of 21 Apiospora genomes using comparative genomics revels a genus with tremendous synthesis potential of carbohydrate active enzymes and secondary metabolites.</title>
        <authorList>
            <person name="Sorensen T."/>
        </authorList>
    </citation>
    <scope>NUCLEOTIDE SEQUENCE [LARGE SCALE GENOMIC DNA]</scope>
    <source>
        <strain evidence="3 4">CBS 117206</strain>
    </source>
</reference>
<dbReference type="EMBL" id="JAQQWP010000007">
    <property type="protein sequence ID" value="KAK8109674.1"/>
    <property type="molecule type" value="Genomic_DNA"/>
</dbReference>
<keyword evidence="2" id="KW-0812">Transmembrane</keyword>
<feature type="compositionally biased region" description="Polar residues" evidence="1">
    <location>
        <begin position="512"/>
        <end position="531"/>
    </location>
</feature>
<feature type="region of interest" description="Disordered" evidence="1">
    <location>
        <begin position="326"/>
        <end position="397"/>
    </location>
</feature>
<accession>A0AAW0QSZ1</accession>
<feature type="compositionally biased region" description="Basic and acidic residues" evidence="1">
    <location>
        <begin position="342"/>
        <end position="380"/>
    </location>
</feature>
<feature type="region of interest" description="Disordered" evidence="1">
    <location>
        <begin position="174"/>
        <end position="194"/>
    </location>
</feature>
<proteinExistence type="predicted"/>
<keyword evidence="4" id="KW-1185">Reference proteome</keyword>
<feature type="compositionally biased region" description="Polar residues" evidence="1">
    <location>
        <begin position="174"/>
        <end position="193"/>
    </location>
</feature>
<keyword evidence="2" id="KW-1133">Transmembrane helix</keyword>
<name>A0AAW0QSZ1_9PEZI</name>